<keyword evidence="12" id="KW-0862">Zinc</keyword>
<feature type="domain" description="C2" evidence="21">
    <location>
        <begin position="987"/>
        <end position="1109"/>
    </location>
</feature>
<evidence type="ECO:0000256" key="15">
    <source>
        <dbReference type="ARBA" id="ARBA00023055"/>
    </source>
</evidence>
<reference evidence="24" key="1">
    <citation type="journal article" date="2021" name="Cell">
        <title>Tracing the genetic footprints of vertebrate landing in non-teleost ray-finned fishes.</title>
        <authorList>
            <person name="Bi X."/>
            <person name="Wang K."/>
            <person name="Yang L."/>
            <person name="Pan H."/>
            <person name="Jiang H."/>
            <person name="Wei Q."/>
            <person name="Fang M."/>
            <person name="Yu H."/>
            <person name="Zhu C."/>
            <person name="Cai Y."/>
            <person name="He Y."/>
            <person name="Gan X."/>
            <person name="Zeng H."/>
            <person name="Yu D."/>
            <person name="Zhu Y."/>
            <person name="Jiang H."/>
            <person name="Qiu Q."/>
            <person name="Yang H."/>
            <person name="Zhang Y.E."/>
            <person name="Wang W."/>
            <person name="Zhu M."/>
            <person name="He S."/>
            <person name="Zhang G."/>
        </authorList>
    </citation>
    <scope>NUCLEOTIDE SEQUENCE</scope>
    <source>
        <strain evidence="24">Bchr_001</strain>
    </source>
</reference>
<evidence type="ECO:0000256" key="12">
    <source>
        <dbReference type="ARBA" id="ARBA00022833"/>
    </source>
</evidence>
<organism evidence="24 25">
    <name type="scientific">Polypterus senegalus</name>
    <name type="common">Senegal bichir</name>
    <dbReference type="NCBI Taxonomy" id="55291"/>
    <lineage>
        <taxon>Eukaryota</taxon>
        <taxon>Metazoa</taxon>
        <taxon>Chordata</taxon>
        <taxon>Craniata</taxon>
        <taxon>Vertebrata</taxon>
        <taxon>Euteleostomi</taxon>
        <taxon>Actinopterygii</taxon>
        <taxon>Polypteriformes</taxon>
        <taxon>Polypteridae</taxon>
        <taxon>Polypterus</taxon>
    </lineage>
</organism>
<feature type="domain" description="C2" evidence="21">
    <location>
        <begin position="287"/>
        <end position="407"/>
    </location>
</feature>
<evidence type="ECO:0000259" key="21">
    <source>
        <dbReference type="PROSITE" id="PS50004"/>
    </source>
</evidence>
<feature type="domain" description="C2" evidence="21">
    <location>
        <begin position="438"/>
        <end position="558"/>
    </location>
</feature>
<evidence type="ECO:0000259" key="22">
    <source>
        <dbReference type="PROSITE" id="PS50089"/>
    </source>
</evidence>
<dbReference type="Pfam" id="PF00168">
    <property type="entry name" value="C2"/>
    <property type="match status" value="5"/>
</dbReference>
<proteinExistence type="inferred from homology"/>
<dbReference type="PANTHER" id="PTHR45761:SF3">
    <property type="entry name" value="EXTENDED SYNAPTOTAGMIN-1"/>
    <property type="match status" value="1"/>
</dbReference>
<evidence type="ECO:0000256" key="7">
    <source>
        <dbReference type="ARBA" id="ARBA00022692"/>
    </source>
</evidence>
<dbReference type="CDD" id="cd08391">
    <property type="entry name" value="C2A_C2C_Synaptotagmin_like"/>
    <property type="match status" value="2"/>
</dbReference>
<dbReference type="Pfam" id="PF17047">
    <property type="entry name" value="SMP_LBD"/>
    <property type="match status" value="1"/>
</dbReference>
<dbReference type="CDD" id="cd04050">
    <property type="entry name" value="C2B_Synaptotagmin-like"/>
    <property type="match status" value="2"/>
</dbReference>
<feature type="compositionally biased region" description="Basic and acidic residues" evidence="19">
    <location>
        <begin position="925"/>
        <end position="950"/>
    </location>
</feature>
<feature type="compositionally biased region" description="Polar residues" evidence="19">
    <location>
        <begin position="619"/>
        <end position="636"/>
    </location>
</feature>
<comment type="subcellular location">
    <subcellularLocation>
        <location evidence="1">Cell membrane</location>
        <topology evidence="1">Peripheral membrane protein</topology>
    </subcellularLocation>
    <subcellularLocation>
        <location evidence="2">Endoplasmic reticulum membrane</location>
        <topology evidence="2">Multi-pass membrane protein</topology>
    </subcellularLocation>
</comment>
<feature type="compositionally biased region" description="Polar residues" evidence="19">
    <location>
        <begin position="960"/>
        <end position="969"/>
    </location>
</feature>
<keyword evidence="13" id="KW-0106">Calcium</keyword>
<dbReference type="InterPro" id="IPR037752">
    <property type="entry name" value="C2C_KIAA1228"/>
</dbReference>
<keyword evidence="6" id="KW-1003">Cell membrane</keyword>
<dbReference type="InterPro" id="IPR013083">
    <property type="entry name" value="Znf_RING/FYVE/PHD"/>
</dbReference>
<feature type="region of interest" description="Disordered" evidence="19">
    <location>
        <begin position="1337"/>
        <end position="1359"/>
    </location>
</feature>
<feature type="compositionally biased region" description="Low complexity" evidence="19">
    <location>
        <begin position="976"/>
        <end position="987"/>
    </location>
</feature>
<keyword evidence="17 20" id="KW-0472">Membrane</keyword>
<dbReference type="InterPro" id="IPR037749">
    <property type="entry name" value="Ext_Synaptotagmin_C2B"/>
</dbReference>
<name>A0ABS2Z161_POLSE</name>
<evidence type="ECO:0000256" key="20">
    <source>
        <dbReference type="SAM" id="Phobius"/>
    </source>
</evidence>
<keyword evidence="8" id="KW-0479">Metal-binding</keyword>
<dbReference type="SUPFAM" id="SSF49562">
    <property type="entry name" value="C2 domain (Calcium/lipid-binding domain, CaLB)"/>
    <property type="match status" value="5"/>
</dbReference>
<evidence type="ECO:0000256" key="17">
    <source>
        <dbReference type="ARBA" id="ARBA00023136"/>
    </source>
</evidence>
<evidence type="ECO:0000256" key="2">
    <source>
        <dbReference type="ARBA" id="ARBA00004477"/>
    </source>
</evidence>
<evidence type="ECO:0000256" key="19">
    <source>
        <dbReference type="SAM" id="MobiDB-lite"/>
    </source>
</evidence>
<dbReference type="PANTHER" id="PTHR45761">
    <property type="entry name" value="EXTENDED SYNAPTOTAGMIN-LIKE PROTEIN 2, ISOFORM C"/>
    <property type="match status" value="1"/>
</dbReference>
<dbReference type="InterPro" id="IPR039399">
    <property type="entry name" value="Deltex_C_sf"/>
</dbReference>
<comment type="similarity">
    <text evidence="4">Belongs to the Deltex family.</text>
</comment>
<evidence type="ECO:0000256" key="3">
    <source>
        <dbReference type="ARBA" id="ARBA00005867"/>
    </source>
</evidence>
<feature type="domain" description="RING-type" evidence="22">
    <location>
        <begin position="1669"/>
        <end position="1707"/>
    </location>
</feature>
<evidence type="ECO:0000256" key="6">
    <source>
        <dbReference type="ARBA" id="ARBA00022475"/>
    </source>
</evidence>
<evidence type="ECO:0000256" key="11">
    <source>
        <dbReference type="ARBA" id="ARBA00022824"/>
    </source>
</evidence>
<feature type="domain" description="C2" evidence="21">
    <location>
        <begin position="627"/>
        <end position="750"/>
    </location>
</feature>
<evidence type="ECO:0000256" key="9">
    <source>
        <dbReference type="ARBA" id="ARBA00022737"/>
    </source>
</evidence>
<feature type="region of interest" description="Disordered" evidence="19">
    <location>
        <begin position="618"/>
        <end position="637"/>
    </location>
</feature>
<keyword evidence="16" id="KW-0446">Lipid-binding</keyword>
<dbReference type="InterPro" id="IPR039396">
    <property type="entry name" value="Deltex_C"/>
</dbReference>
<gene>
    <name evidence="24" type="primary">Esyt1_1</name>
    <name evidence="24" type="ORF">GTO92_0015426</name>
</gene>
<keyword evidence="10 18" id="KW-0863">Zinc-finger</keyword>
<keyword evidence="14 20" id="KW-1133">Transmembrane helix</keyword>
<keyword evidence="5" id="KW-0813">Transport</keyword>
<dbReference type="EMBL" id="JAAWVN010014489">
    <property type="protein sequence ID" value="MBN3291937.1"/>
    <property type="molecule type" value="Genomic_DNA"/>
</dbReference>
<dbReference type="InterPro" id="IPR031468">
    <property type="entry name" value="SMP_LBD"/>
</dbReference>
<feature type="domain" description="C2" evidence="21">
    <location>
        <begin position="772"/>
        <end position="898"/>
    </location>
</feature>
<dbReference type="Gene3D" id="3.30.390.130">
    <property type="match status" value="1"/>
</dbReference>
<dbReference type="InterPro" id="IPR001841">
    <property type="entry name" value="Znf_RING"/>
</dbReference>
<evidence type="ECO:0000256" key="8">
    <source>
        <dbReference type="ARBA" id="ARBA00022723"/>
    </source>
</evidence>
<dbReference type="InterPro" id="IPR048409">
    <property type="entry name" value="DTX3L_KH-like"/>
</dbReference>
<keyword evidence="7 20" id="KW-0812">Transmembrane</keyword>
<evidence type="ECO:0000313" key="25">
    <source>
        <dbReference type="Proteomes" id="UP001166052"/>
    </source>
</evidence>
<dbReference type="InterPro" id="IPR035892">
    <property type="entry name" value="C2_domain_sf"/>
</dbReference>
<keyword evidence="9" id="KW-0677">Repeat</keyword>
<protein>
    <submittedName>
        <fullName evidence="24">ESYT1 protein</fullName>
    </submittedName>
</protein>
<dbReference type="Gene3D" id="3.30.40.10">
    <property type="entry name" value="Zinc/RING finger domain, C3HC4 (zinc finger)"/>
    <property type="match status" value="1"/>
</dbReference>
<feature type="transmembrane region" description="Helical" evidence="20">
    <location>
        <begin position="39"/>
        <end position="66"/>
    </location>
</feature>
<dbReference type="PROSITE" id="PS51847">
    <property type="entry name" value="SMP"/>
    <property type="match status" value="1"/>
</dbReference>
<dbReference type="PROSITE" id="PS50004">
    <property type="entry name" value="C2"/>
    <property type="match status" value="5"/>
</dbReference>
<dbReference type="Pfam" id="PF21718">
    <property type="entry name" value="KH_DTX3L"/>
    <property type="match status" value="1"/>
</dbReference>
<evidence type="ECO:0000256" key="14">
    <source>
        <dbReference type="ARBA" id="ARBA00022989"/>
    </source>
</evidence>
<dbReference type="CDD" id="cd09633">
    <property type="entry name" value="Deltex_C"/>
    <property type="match status" value="1"/>
</dbReference>
<feature type="domain" description="SMP-LTD" evidence="23">
    <location>
        <begin position="110"/>
        <end position="288"/>
    </location>
</feature>
<evidence type="ECO:0000259" key="23">
    <source>
        <dbReference type="PROSITE" id="PS51847"/>
    </source>
</evidence>
<evidence type="ECO:0000256" key="13">
    <source>
        <dbReference type="ARBA" id="ARBA00022837"/>
    </source>
</evidence>
<dbReference type="SMART" id="SM00184">
    <property type="entry name" value="RING"/>
    <property type="match status" value="1"/>
</dbReference>
<evidence type="ECO:0000256" key="5">
    <source>
        <dbReference type="ARBA" id="ARBA00022448"/>
    </source>
</evidence>
<dbReference type="Proteomes" id="UP001166052">
    <property type="component" value="Unassembled WGS sequence"/>
</dbReference>
<feature type="non-terminal residue" evidence="24">
    <location>
        <position position="1846"/>
    </location>
</feature>
<dbReference type="InterPro" id="IPR000008">
    <property type="entry name" value="C2_dom"/>
</dbReference>
<evidence type="ECO:0000256" key="1">
    <source>
        <dbReference type="ARBA" id="ARBA00004202"/>
    </source>
</evidence>
<keyword evidence="25" id="KW-1185">Reference proteome</keyword>
<feature type="region of interest" description="Disordered" evidence="19">
    <location>
        <begin position="925"/>
        <end position="989"/>
    </location>
</feature>
<comment type="similarity">
    <text evidence="3">Belongs to the extended synaptotagmin family.</text>
</comment>
<keyword evidence="11" id="KW-0256">Endoplasmic reticulum</keyword>
<evidence type="ECO:0000256" key="10">
    <source>
        <dbReference type="ARBA" id="ARBA00022771"/>
    </source>
</evidence>
<dbReference type="CDD" id="cd04030">
    <property type="entry name" value="C2C_KIAA1228"/>
    <property type="match status" value="1"/>
</dbReference>
<feature type="non-terminal residue" evidence="24">
    <location>
        <position position="1"/>
    </location>
</feature>
<evidence type="ECO:0000256" key="16">
    <source>
        <dbReference type="ARBA" id="ARBA00023121"/>
    </source>
</evidence>
<dbReference type="Gene3D" id="2.60.40.150">
    <property type="entry name" value="C2 domain"/>
    <property type="match status" value="5"/>
</dbReference>
<evidence type="ECO:0000256" key="18">
    <source>
        <dbReference type="PROSITE-ProRule" id="PRU00175"/>
    </source>
</evidence>
<dbReference type="PROSITE" id="PS50089">
    <property type="entry name" value="ZF_RING_2"/>
    <property type="match status" value="1"/>
</dbReference>
<dbReference type="SUPFAM" id="SSF57850">
    <property type="entry name" value="RING/U-box"/>
    <property type="match status" value="1"/>
</dbReference>
<dbReference type="InterPro" id="IPR039010">
    <property type="entry name" value="Synaptotagmin_SMP"/>
</dbReference>
<comment type="caution">
    <text evidence="24">The sequence shown here is derived from an EMBL/GenBank/DDBJ whole genome shotgun (WGS) entry which is preliminary data.</text>
</comment>
<feature type="region of interest" description="Disordered" evidence="19">
    <location>
        <begin position="580"/>
        <end position="612"/>
    </location>
</feature>
<evidence type="ECO:0000313" key="24">
    <source>
        <dbReference type="EMBL" id="MBN3291937.1"/>
    </source>
</evidence>
<keyword evidence="15" id="KW-0445">Lipid transport</keyword>
<dbReference type="Pfam" id="PF18102">
    <property type="entry name" value="DTC"/>
    <property type="match status" value="1"/>
</dbReference>
<dbReference type="SMART" id="SM00239">
    <property type="entry name" value="C2"/>
    <property type="match status" value="5"/>
</dbReference>
<dbReference type="InterPro" id="IPR037733">
    <property type="entry name" value="Ext_Synaptotagmin_C2A"/>
</dbReference>
<dbReference type="Pfam" id="PF13923">
    <property type="entry name" value="zf-C3HC4_2"/>
    <property type="match status" value="1"/>
</dbReference>
<evidence type="ECO:0000256" key="4">
    <source>
        <dbReference type="ARBA" id="ARBA00009413"/>
    </source>
</evidence>
<dbReference type="InterPro" id="IPR051634">
    <property type="entry name" value="Extended_Synaptotagmin"/>
</dbReference>
<accession>A0ABS2Z161</accession>
<sequence length="1846" mass="207613">MDRNAAPAETAEQGSERESAASGVDVVALFWTFAKYLGWLLPVYLAGYLGLSLVLVMVGLMVYMGWKVNRGEKQKRMDVAMQLLQNEERMTQEKMYKNSRDLPAWVNFPDVEKAEWLNKVLKQAWPFLGQFMEKLLVESIAPSIRSSNAHLQTFAFTKVDLGEKPIRVIGVKAHTEMNKHQVLLDVYISYVGDVEINVEVKKYLIKAGVKGIQLHGMLRVILEPMISNPPFFGAITMFFIQRPRLEINWTGMTNLLDIPGLSSLSDTKIMDSIASFLVLPNRLTVPIVADVQVAQLRSPLPRGIVRIYLIEAQNLTSKDNFMKGVIKGKSDPYAIVRVGTQVFISKVIDENLNPRWNEMYEVIVHEVPGQELELEIFDKDPDKDDFLGRMKMDLGDVKKTRSLDQWYQLKDTEKGQVHLRLEWLSLLTNPSSLDQVLQVNRATRTTFKTSDPPSAAILAVYLDRAQELPLKNGSKNPNPMVQLSVQDVTKESRTCYGTNSPVWEDAFHFFIQNPKTQELDLHVKDDDRVLALGSLTLPLSRLLSSENLTLDQWFQLDHSGSASRLYMKIVLRILASESAGAPKSPVSTSPCLPTPGEVLPKPSDPPKKEEEKAAEEVVTGTSSVIQQSGAPQQMCSSVDEDFTSEGVLRIHLVEAENLIAKDNFLKGMMQGKSDPYVVIRAGAYSFRSRVIKENLNPKWGELYEVVMTMIPGQELEFELFDKDIDEDDFLGRLKINMLDITTNQYTDEWFTLSEVKSGSIHLILEWLPRIADTTALQQIIHMNSLASYQNKVHPSAAILYVYLDRGHSLPFSKAQKPPKAGAELSLGNLTYRSKMCDRSTDPVWGEAFHFLVQNPLEDLLLIKLKHDWSLSIGSLVISLKDLLTKPDLTLDKWLPLDGAGTDSQILLRATLRILKSTALQAESMKRGIAEPKIGHPEPDSTTPEDHHRGAVDPPAVTIPSKDTPSSAQDVRQRAVSSPSKSGQEESSLGQVRLTIQYVDEEHRLVLLVHSCRKLKPCSKDGSDPYVSLILLPDKNRVTKRKTAVKKKSLNPDFNERFDFEMAKEEVRKRKLEVSVKNSVSFMSRERELIGKVLIDLSQADLSSGVGEWYDLKEGGLPCSYKTSEAVRVIMAMAEEEPMIAGDFQREKSNLTPMVAVIKSLFWERERDTSDSSTPQNELSNGSTLYELFAEVIYPKSDWHLNHEKFLHSTIQTELNKQKLGNLLTADFLGRDQTNAILILDTNKAISHLLEKGNISDKNGAIRFSLTPPLSASSSYPVQTRDGQGENVTVFVPPTQHSLALEQSMFMNERNQLPGVSSTPGHSVNENKSTAIDQSIHTETSAVGQRQEANESAEGTSGMPVDKDNVTLSVFHYNYICKAFKEKIRAIEHDTGVEIDAQVSISFRPKVPTEKHENFVSAKERFCDLCQSVINVLGSRTIPYSDHIMERFNAMPNNSMFELMELAEGYRLIGPESDLDQFIHGLTVVGPARQQNYKKIEFFCEDSELSKDIEMCKIHWDFLKCLFGKQLQSLKTKFGVNVDEQTNSGSSSSVKIAIASCDARLNLQSHACQALLDLYQKVAGSLMQRSIKNKKDMEEAKLMFQEIRSSHPYVNDYQEKDQWILVGFIKHLYWTVKEIEKKIGRKIFQDIKLSPVSSASGQACKEKSDDEELCSICLDNFTKKVTLSCKHEFCGDCWKRAKQGNPVCPICKAVHGKITGDQPDGIMTSHTIHTSLPGFRCGTIQINYDIPHGIQTEKHPNPGKPFLGAYRKAYLPDNKEGREVLALLKRAFDQKLIFTVGTSRTTGTENMVTWNDIHHKTSMNGGQSCYGYPDPEYLKRVRSELKAFGIE</sequence>